<name>A0ABQ9J8D4_9CUCU</name>
<dbReference type="EMBL" id="JAPWTJ010001117">
    <property type="protein sequence ID" value="KAJ8973777.1"/>
    <property type="molecule type" value="Genomic_DNA"/>
</dbReference>
<dbReference type="SUPFAM" id="SSF54995">
    <property type="entry name" value="Ribosomal protein S6"/>
    <property type="match status" value="1"/>
</dbReference>
<reference evidence="1" key="1">
    <citation type="journal article" date="2023" name="Insect Mol. Biol.">
        <title>Genome sequencing provides insights into the evolution of gene families encoding plant cell wall-degrading enzymes in longhorned beetles.</title>
        <authorList>
            <person name="Shin N.R."/>
            <person name="Okamura Y."/>
            <person name="Kirsch R."/>
            <person name="Pauchet Y."/>
        </authorList>
    </citation>
    <scope>NUCLEOTIDE SEQUENCE</scope>
    <source>
        <strain evidence="1">MMC_N1</strain>
    </source>
</reference>
<dbReference type="Gene3D" id="3.30.70.60">
    <property type="match status" value="1"/>
</dbReference>
<proteinExistence type="predicted"/>
<gene>
    <name evidence="1" type="ORF">NQ317_002980</name>
</gene>
<evidence type="ECO:0000313" key="2">
    <source>
        <dbReference type="Proteomes" id="UP001162164"/>
    </source>
</evidence>
<organism evidence="1 2">
    <name type="scientific">Molorchus minor</name>
    <dbReference type="NCBI Taxonomy" id="1323400"/>
    <lineage>
        <taxon>Eukaryota</taxon>
        <taxon>Metazoa</taxon>
        <taxon>Ecdysozoa</taxon>
        <taxon>Arthropoda</taxon>
        <taxon>Hexapoda</taxon>
        <taxon>Insecta</taxon>
        <taxon>Pterygota</taxon>
        <taxon>Neoptera</taxon>
        <taxon>Endopterygota</taxon>
        <taxon>Coleoptera</taxon>
        <taxon>Polyphaga</taxon>
        <taxon>Cucujiformia</taxon>
        <taxon>Chrysomeloidea</taxon>
        <taxon>Cerambycidae</taxon>
        <taxon>Lamiinae</taxon>
        <taxon>Monochamini</taxon>
        <taxon>Molorchus</taxon>
    </lineage>
</organism>
<keyword evidence="2" id="KW-1185">Reference proteome</keyword>
<dbReference type="Proteomes" id="UP001162164">
    <property type="component" value="Unassembled WGS sequence"/>
</dbReference>
<comment type="caution">
    <text evidence="1">The sequence shown here is derived from an EMBL/GenBank/DDBJ whole genome shotgun (WGS) entry which is preliminary data.</text>
</comment>
<evidence type="ECO:0008006" key="3">
    <source>
        <dbReference type="Google" id="ProtNLM"/>
    </source>
</evidence>
<dbReference type="InterPro" id="IPR014717">
    <property type="entry name" value="Transl_elong_EF1B/ribsomal_bS6"/>
</dbReference>
<protein>
    <recommendedName>
        <fullName evidence="3">Ribosomal protein S6</fullName>
    </recommendedName>
</protein>
<sequence>MITYELLILLRVVPKPELKTILKRTADAIFDKGVSLKNRKFRHEGHALQNNYFLYKFNVPPSTVDNLLDEYRET</sequence>
<dbReference type="InterPro" id="IPR035980">
    <property type="entry name" value="Ribosomal_bS6_sf"/>
</dbReference>
<evidence type="ECO:0000313" key="1">
    <source>
        <dbReference type="EMBL" id="KAJ8973777.1"/>
    </source>
</evidence>
<accession>A0ABQ9J8D4</accession>